<accession>A0AAV2PXW7</accession>
<keyword evidence="2" id="KW-0677">Repeat</keyword>
<dbReference type="Proteomes" id="UP001497623">
    <property type="component" value="Unassembled WGS sequence"/>
</dbReference>
<protein>
    <submittedName>
        <fullName evidence="4">Uncharacterized protein</fullName>
    </submittedName>
</protein>
<name>A0AAV2PXW7_MEGNR</name>
<evidence type="ECO:0000256" key="2">
    <source>
        <dbReference type="ARBA" id="ARBA00022737"/>
    </source>
</evidence>
<evidence type="ECO:0000256" key="3">
    <source>
        <dbReference type="SAM" id="MobiDB-lite"/>
    </source>
</evidence>
<feature type="non-terminal residue" evidence="4">
    <location>
        <position position="428"/>
    </location>
</feature>
<dbReference type="EMBL" id="CAXKWB010002032">
    <property type="protein sequence ID" value="CAL4066049.1"/>
    <property type="molecule type" value="Genomic_DNA"/>
</dbReference>
<dbReference type="PANTHER" id="PTHR15574">
    <property type="entry name" value="WD REPEAT DOMAIN-CONTAINING FAMILY"/>
    <property type="match status" value="1"/>
</dbReference>
<dbReference type="InterPro" id="IPR015943">
    <property type="entry name" value="WD40/YVTN_repeat-like_dom_sf"/>
</dbReference>
<feature type="region of interest" description="Disordered" evidence="3">
    <location>
        <begin position="303"/>
        <end position="328"/>
    </location>
</feature>
<dbReference type="Pfam" id="PF00400">
    <property type="entry name" value="WD40"/>
    <property type="match status" value="2"/>
</dbReference>
<proteinExistence type="predicted"/>
<evidence type="ECO:0000313" key="4">
    <source>
        <dbReference type="EMBL" id="CAL4066049.1"/>
    </source>
</evidence>
<dbReference type="GO" id="GO:0005737">
    <property type="term" value="C:cytoplasm"/>
    <property type="evidence" value="ECO:0007669"/>
    <property type="project" value="TreeGrafter"/>
</dbReference>
<organism evidence="4 5">
    <name type="scientific">Meganyctiphanes norvegica</name>
    <name type="common">Northern krill</name>
    <name type="synonym">Thysanopoda norvegica</name>
    <dbReference type="NCBI Taxonomy" id="48144"/>
    <lineage>
        <taxon>Eukaryota</taxon>
        <taxon>Metazoa</taxon>
        <taxon>Ecdysozoa</taxon>
        <taxon>Arthropoda</taxon>
        <taxon>Crustacea</taxon>
        <taxon>Multicrustacea</taxon>
        <taxon>Malacostraca</taxon>
        <taxon>Eumalacostraca</taxon>
        <taxon>Eucarida</taxon>
        <taxon>Euphausiacea</taxon>
        <taxon>Euphausiidae</taxon>
        <taxon>Meganyctiphanes</taxon>
    </lineage>
</organism>
<dbReference type="InterPro" id="IPR001680">
    <property type="entry name" value="WD40_rpt"/>
</dbReference>
<comment type="caution">
    <text evidence="4">The sequence shown here is derived from an EMBL/GenBank/DDBJ whole genome shotgun (WGS) entry which is preliminary data.</text>
</comment>
<dbReference type="GO" id="GO:0045944">
    <property type="term" value="P:positive regulation of transcription by RNA polymerase II"/>
    <property type="evidence" value="ECO:0007669"/>
    <property type="project" value="TreeGrafter"/>
</dbReference>
<dbReference type="PANTHER" id="PTHR15574:SF39">
    <property type="entry name" value="DDB1- AND CUL4-ASSOCIATED FACTOR 6"/>
    <property type="match status" value="1"/>
</dbReference>
<sequence>MLKHILNRQYDPDKTGQVFNITKANESLLQRMSLLRTLDVHRGCVNTVVWDQTGNWLLSGSDDQHLVITNPWTGRVAERIHTAHRANIFSAKFLPQTANQKIISCSGDGVLVFTDLEKLEETHDCKFSCHLSTCYDIVTLPDDPHTFLSCGEDGTVRWFDLRIKDRCSTRSCQQDVLLNMGAVWPVTAIAVHPITAFHLAVATQDSTVRIYDHHPLASFEAHSYLEDTEQALLMKLKPDCLEGKQHRVTSLRYSHDGHQILASYSSDYMYLFDTQTYKEVPLEGKLEEGENGNADGPILKRLRLRGDWSDTGPQALPESEMRNQRGDVGQARPTLHATLMQRMTDVLSRMLNDPGPRPAGAAAATDGSEEASDQSNQHSTSESQEQFEGIVYDVCEIVSPSSISFLKQNSYEVQEKAIRISGLSDTET</sequence>
<dbReference type="InterPro" id="IPR045151">
    <property type="entry name" value="DCAF8"/>
</dbReference>
<dbReference type="InterPro" id="IPR036322">
    <property type="entry name" value="WD40_repeat_dom_sf"/>
</dbReference>
<feature type="region of interest" description="Disordered" evidence="3">
    <location>
        <begin position="349"/>
        <end position="385"/>
    </location>
</feature>
<evidence type="ECO:0000256" key="1">
    <source>
        <dbReference type="ARBA" id="ARBA00022574"/>
    </source>
</evidence>
<feature type="compositionally biased region" description="Polar residues" evidence="3">
    <location>
        <begin position="374"/>
        <end position="385"/>
    </location>
</feature>
<gene>
    <name evidence="4" type="ORF">MNOR_LOCUS5296</name>
</gene>
<reference evidence="4 5" key="1">
    <citation type="submission" date="2024-05" db="EMBL/GenBank/DDBJ databases">
        <authorList>
            <person name="Wallberg A."/>
        </authorList>
    </citation>
    <scope>NUCLEOTIDE SEQUENCE [LARGE SCALE GENOMIC DNA]</scope>
</reference>
<evidence type="ECO:0000313" key="5">
    <source>
        <dbReference type="Proteomes" id="UP001497623"/>
    </source>
</evidence>
<dbReference type="AlphaFoldDB" id="A0AAV2PXW7"/>
<keyword evidence="1" id="KW-0853">WD repeat</keyword>
<keyword evidence="5" id="KW-1185">Reference proteome</keyword>
<dbReference type="SUPFAM" id="SSF50978">
    <property type="entry name" value="WD40 repeat-like"/>
    <property type="match status" value="1"/>
</dbReference>
<dbReference type="GO" id="GO:0080008">
    <property type="term" value="C:Cul4-RING E3 ubiquitin ligase complex"/>
    <property type="evidence" value="ECO:0007669"/>
    <property type="project" value="TreeGrafter"/>
</dbReference>
<dbReference type="Gene3D" id="2.130.10.10">
    <property type="entry name" value="YVTN repeat-like/Quinoprotein amine dehydrogenase"/>
    <property type="match status" value="1"/>
</dbReference>
<dbReference type="SMART" id="SM00320">
    <property type="entry name" value="WD40"/>
    <property type="match status" value="5"/>
</dbReference>